<gene>
    <name evidence="1" type="ORF">D6C19_10965</name>
</gene>
<proteinExistence type="predicted"/>
<protein>
    <submittedName>
        <fullName evidence="1">Uncharacterized protein</fullName>
    </submittedName>
</protein>
<dbReference type="Proteomes" id="UP000289316">
    <property type="component" value="Unassembled WGS sequence"/>
</dbReference>
<accession>A0A4Q2A4E1</accession>
<dbReference type="EMBL" id="QZFR01000125">
    <property type="protein sequence ID" value="RXV63983.1"/>
    <property type="molecule type" value="Genomic_DNA"/>
</dbReference>
<evidence type="ECO:0000313" key="2">
    <source>
        <dbReference type="Proteomes" id="UP000289316"/>
    </source>
</evidence>
<name>A0A4Q2A4E1_9LACO</name>
<evidence type="ECO:0000313" key="1">
    <source>
        <dbReference type="EMBL" id="RXV63983.1"/>
    </source>
</evidence>
<dbReference type="AlphaFoldDB" id="A0A4Q2A4E1"/>
<organism evidence="1 2">
    <name type="scientific">Ligilactobacillus murinus</name>
    <dbReference type="NCBI Taxonomy" id="1622"/>
    <lineage>
        <taxon>Bacteria</taxon>
        <taxon>Bacillati</taxon>
        <taxon>Bacillota</taxon>
        <taxon>Bacilli</taxon>
        <taxon>Lactobacillales</taxon>
        <taxon>Lactobacillaceae</taxon>
        <taxon>Ligilactobacillus</taxon>
    </lineage>
</organism>
<dbReference type="RefSeq" id="WP_129303374.1">
    <property type="nucleotide sequence ID" value="NZ_QZFR01000125.1"/>
</dbReference>
<sequence>MKYKHLSRQLAAHGIEGIHRNKSLKKLSKKIPERDISAALTCYIRTSFQKVTPVLVIYQNDDLIVIVYLEKNIVNIVQMDDIDLIKPIKSPPPLRGISSGEWDILLRTSKSEWVLTGDSRYDKALSFLEVFDKKVAVDNIAPLEQEEISSKKTILFPDNQILELKGNLKNNGKSKDPIKKIQSRNTDKLLQRETEKATRAAVKINHITLSETGGIEVEKLIPGLISLDVIDLLKMRYAIKREYNQGSRTFQEFQILTTAINKTIFLKKH</sequence>
<comment type="caution">
    <text evidence="1">The sequence shown here is derived from an EMBL/GenBank/DDBJ whole genome shotgun (WGS) entry which is preliminary data.</text>
</comment>
<reference evidence="1 2" key="1">
    <citation type="submission" date="2018-09" db="EMBL/GenBank/DDBJ databases">
        <title>Murine metabolic-syndrome-specific gut microbial biobank.</title>
        <authorList>
            <person name="Liu C."/>
        </authorList>
    </citation>
    <scope>NUCLEOTIDE SEQUENCE [LARGE SCALE GENOMIC DNA]</scope>
    <source>
        <strain evidence="1 2">C-30</strain>
    </source>
</reference>